<dbReference type="PANTHER" id="PTHR10828">
    <property type="entry name" value="M-PHASE INDUCER PHOSPHATASE DUAL SPECIFICITY PHOSPHATASE CDC25"/>
    <property type="match status" value="1"/>
</dbReference>
<organism evidence="2 3">
    <name type="scientific">Basidiobolus ranarum</name>
    <dbReference type="NCBI Taxonomy" id="34480"/>
    <lineage>
        <taxon>Eukaryota</taxon>
        <taxon>Fungi</taxon>
        <taxon>Fungi incertae sedis</taxon>
        <taxon>Zoopagomycota</taxon>
        <taxon>Entomophthoromycotina</taxon>
        <taxon>Basidiobolomycetes</taxon>
        <taxon>Basidiobolales</taxon>
        <taxon>Basidiobolaceae</taxon>
        <taxon>Basidiobolus</taxon>
    </lineage>
</organism>
<dbReference type="EC" id="3.1.3.48" evidence="2"/>
<reference evidence="2 3" key="1">
    <citation type="submission" date="2023-04" db="EMBL/GenBank/DDBJ databases">
        <title>Genome of Basidiobolus ranarum AG-B5.</title>
        <authorList>
            <person name="Stajich J.E."/>
            <person name="Carter-House D."/>
            <person name="Gryganskyi A."/>
        </authorList>
    </citation>
    <scope>NUCLEOTIDE SEQUENCE [LARGE SCALE GENOMIC DNA]</scope>
    <source>
        <strain evidence="2 3">AG-B5</strain>
    </source>
</reference>
<dbReference type="InterPro" id="IPR036873">
    <property type="entry name" value="Rhodanese-like_dom_sf"/>
</dbReference>
<dbReference type="PROSITE" id="PS50206">
    <property type="entry name" value="RHODANESE_3"/>
    <property type="match status" value="1"/>
</dbReference>
<keyword evidence="3" id="KW-1185">Reference proteome</keyword>
<dbReference type="Proteomes" id="UP001479436">
    <property type="component" value="Unassembled WGS sequence"/>
</dbReference>
<accession>A0ABR2VQB5</accession>
<dbReference type="GO" id="GO:0004725">
    <property type="term" value="F:protein tyrosine phosphatase activity"/>
    <property type="evidence" value="ECO:0007669"/>
    <property type="project" value="UniProtKB-EC"/>
</dbReference>
<evidence type="ECO:0000259" key="1">
    <source>
        <dbReference type="PROSITE" id="PS50206"/>
    </source>
</evidence>
<protein>
    <submittedName>
        <fullName evidence="2">Cdc25 phosphatase Ibp1</fullName>
        <ecNumber evidence="2">3.1.3.48</ecNumber>
    </submittedName>
</protein>
<proteinExistence type="predicted"/>
<dbReference type="InterPro" id="IPR001763">
    <property type="entry name" value="Rhodanese-like_dom"/>
</dbReference>
<comment type="caution">
    <text evidence="2">The sequence shown here is derived from an EMBL/GenBank/DDBJ whole genome shotgun (WGS) entry which is preliminary data.</text>
</comment>
<dbReference type="SMART" id="SM00450">
    <property type="entry name" value="RHOD"/>
    <property type="match status" value="1"/>
</dbReference>
<dbReference type="EMBL" id="JASJQH010008304">
    <property type="protein sequence ID" value="KAK9693661.1"/>
    <property type="molecule type" value="Genomic_DNA"/>
</dbReference>
<dbReference type="Gene3D" id="3.40.250.10">
    <property type="entry name" value="Rhodanese-like domain"/>
    <property type="match status" value="1"/>
</dbReference>
<gene>
    <name evidence="2" type="primary">ibp1</name>
    <name evidence="2" type="ORF">K7432_013804</name>
</gene>
<dbReference type="SUPFAM" id="SSF52821">
    <property type="entry name" value="Rhodanese/Cell cycle control phosphatase"/>
    <property type="match status" value="1"/>
</dbReference>
<keyword evidence="2" id="KW-0378">Hydrolase</keyword>
<name>A0ABR2VQB5_9FUNG</name>
<sequence length="139" mass="16097">MSSTIPYVSNDELAQFVLNKSLTPGKDYLVVDVRDEDFQNGNIPNAINIPAHEIAERADDLIDRYQAVPKIFFHCALSQVRGPKSARIYNEALQERGNVSNQEVFILRGGFTDWQLKYKQRPELLENYNSTYWSNMDFY</sequence>
<evidence type="ECO:0000313" key="3">
    <source>
        <dbReference type="Proteomes" id="UP001479436"/>
    </source>
</evidence>
<dbReference type="Pfam" id="PF00581">
    <property type="entry name" value="Rhodanese"/>
    <property type="match status" value="1"/>
</dbReference>
<evidence type="ECO:0000313" key="2">
    <source>
        <dbReference type="EMBL" id="KAK9693661.1"/>
    </source>
</evidence>
<dbReference type="PANTHER" id="PTHR10828:SF38">
    <property type="entry name" value="ARSENICAL-RESISTANCE PROTEIN 2-RELATED"/>
    <property type="match status" value="1"/>
</dbReference>
<feature type="domain" description="Rhodanese" evidence="1">
    <location>
        <begin position="24"/>
        <end position="123"/>
    </location>
</feature>